<gene>
    <name evidence="3" type="ORF">EGW08_006642</name>
</gene>
<dbReference type="AlphaFoldDB" id="A0A433TVL2"/>
<comment type="caution">
    <text evidence="3">The sequence shown here is derived from an EMBL/GenBank/DDBJ whole genome shotgun (WGS) entry which is preliminary data.</text>
</comment>
<feature type="chain" id="PRO_5019255422" description="FAS1 domain-containing protein" evidence="1">
    <location>
        <begin position="22"/>
        <end position="370"/>
    </location>
</feature>
<reference evidence="3 4" key="1">
    <citation type="submission" date="2019-01" db="EMBL/GenBank/DDBJ databases">
        <title>A draft genome assembly of the solar-powered sea slug Elysia chlorotica.</title>
        <authorList>
            <person name="Cai H."/>
            <person name="Li Q."/>
            <person name="Fang X."/>
            <person name="Li J."/>
            <person name="Curtis N.E."/>
            <person name="Altenburger A."/>
            <person name="Shibata T."/>
            <person name="Feng M."/>
            <person name="Maeda T."/>
            <person name="Schwartz J.A."/>
            <person name="Shigenobu S."/>
            <person name="Lundholm N."/>
            <person name="Nishiyama T."/>
            <person name="Yang H."/>
            <person name="Hasebe M."/>
            <person name="Li S."/>
            <person name="Pierce S.K."/>
            <person name="Wang J."/>
        </authorList>
    </citation>
    <scope>NUCLEOTIDE SEQUENCE [LARGE SCALE GENOMIC DNA]</scope>
    <source>
        <strain evidence="3">EC2010</strain>
        <tissue evidence="3">Whole organism of an adult</tissue>
    </source>
</reference>
<protein>
    <recommendedName>
        <fullName evidence="2">FAS1 domain-containing protein</fullName>
    </recommendedName>
</protein>
<evidence type="ECO:0000259" key="2">
    <source>
        <dbReference type="PROSITE" id="PS50213"/>
    </source>
</evidence>
<dbReference type="PANTHER" id="PTHR10900:SF77">
    <property type="entry name" value="FI19380P1"/>
    <property type="match status" value="1"/>
</dbReference>
<dbReference type="PROSITE" id="PS50213">
    <property type="entry name" value="FAS1"/>
    <property type="match status" value="2"/>
</dbReference>
<keyword evidence="4" id="KW-1185">Reference proteome</keyword>
<feature type="domain" description="FAS1" evidence="2">
    <location>
        <begin position="230"/>
        <end position="359"/>
    </location>
</feature>
<dbReference type="InterPro" id="IPR000782">
    <property type="entry name" value="FAS1_domain"/>
</dbReference>
<sequence length="370" mass="38934">MDVHLLAVCLVLALTAGPGTALPHHLGVNTDTVKQMTIESYPSKRDYGDKIAATIAAVPYQKAKPEAVLHYNLGVRLLQENILRAQSEAELVSPIPAVAGRLGLRELVDLVTRSGLKQTLESAGPFTLFGPTDDAFSSLPDWAKKEMDNATLLADVLKFHVVPGKLLSKRLANEMQISTLEGRKLRFNVYSTGTKTVATAQCAPIDLSRVDQAASNGVIHVLNGVMIPPAGNIVHTLSACGVFKTLMGAVQIAGLGDLLASPGPFTVFAPTDKAFGKLPPGVLEDLLNNPKELVQILTYHVVSGTYCSAGLTTGNVQTLEGQAVAVSVSAGGIFVNECKVIYADGGVTNGVVHAVDTVLLPPGHSLVTLH</sequence>
<dbReference type="STRING" id="188477.A0A433TVL2"/>
<evidence type="ECO:0000313" key="3">
    <source>
        <dbReference type="EMBL" id="RUS85630.1"/>
    </source>
</evidence>
<dbReference type="GO" id="GO:0030198">
    <property type="term" value="P:extracellular matrix organization"/>
    <property type="evidence" value="ECO:0007669"/>
    <property type="project" value="TreeGrafter"/>
</dbReference>
<dbReference type="SUPFAM" id="SSF82153">
    <property type="entry name" value="FAS1 domain"/>
    <property type="match status" value="2"/>
</dbReference>
<dbReference type="Gene3D" id="2.30.180.10">
    <property type="entry name" value="FAS1 domain"/>
    <property type="match status" value="2"/>
</dbReference>
<proteinExistence type="predicted"/>
<dbReference type="SMART" id="SM00554">
    <property type="entry name" value="FAS1"/>
    <property type="match status" value="2"/>
</dbReference>
<evidence type="ECO:0000313" key="4">
    <source>
        <dbReference type="Proteomes" id="UP000271974"/>
    </source>
</evidence>
<dbReference type="GO" id="GO:0005615">
    <property type="term" value="C:extracellular space"/>
    <property type="evidence" value="ECO:0007669"/>
    <property type="project" value="TreeGrafter"/>
</dbReference>
<dbReference type="FunFam" id="2.30.180.10:FF:000032">
    <property type="entry name" value="Fasciclin domain-containing protein, putative"/>
    <property type="match status" value="2"/>
</dbReference>
<dbReference type="Proteomes" id="UP000271974">
    <property type="component" value="Unassembled WGS sequence"/>
</dbReference>
<dbReference type="InterPro" id="IPR050904">
    <property type="entry name" value="Adhesion/Biosynth-related"/>
</dbReference>
<organism evidence="3 4">
    <name type="scientific">Elysia chlorotica</name>
    <name type="common">Eastern emerald elysia</name>
    <name type="synonym">Sea slug</name>
    <dbReference type="NCBI Taxonomy" id="188477"/>
    <lineage>
        <taxon>Eukaryota</taxon>
        <taxon>Metazoa</taxon>
        <taxon>Spiralia</taxon>
        <taxon>Lophotrochozoa</taxon>
        <taxon>Mollusca</taxon>
        <taxon>Gastropoda</taxon>
        <taxon>Heterobranchia</taxon>
        <taxon>Euthyneura</taxon>
        <taxon>Panpulmonata</taxon>
        <taxon>Sacoglossa</taxon>
        <taxon>Placobranchoidea</taxon>
        <taxon>Plakobranchidae</taxon>
        <taxon>Elysia</taxon>
    </lineage>
</organism>
<dbReference type="OrthoDB" id="286301at2759"/>
<dbReference type="PANTHER" id="PTHR10900">
    <property type="entry name" value="PERIOSTIN-RELATED"/>
    <property type="match status" value="1"/>
</dbReference>
<dbReference type="EMBL" id="RQTK01000164">
    <property type="protein sequence ID" value="RUS85630.1"/>
    <property type="molecule type" value="Genomic_DNA"/>
</dbReference>
<name>A0A433TVL2_ELYCH</name>
<dbReference type="GO" id="GO:0050839">
    <property type="term" value="F:cell adhesion molecule binding"/>
    <property type="evidence" value="ECO:0007669"/>
    <property type="project" value="TreeGrafter"/>
</dbReference>
<dbReference type="GO" id="GO:0031012">
    <property type="term" value="C:extracellular matrix"/>
    <property type="evidence" value="ECO:0007669"/>
    <property type="project" value="TreeGrafter"/>
</dbReference>
<dbReference type="GO" id="GO:0007155">
    <property type="term" value="P:cell adhesion"/>
    <property type="evidence" value="ECO:0007669"/>
    <property type="project" value="TreeGrafter"/>
</dbReference>
<feature type="signal peptide" evidence="1">
    <location>
        <begin position="1"/>
        <end position="21"/>
    </location>
</feature>
<evidence type="ECO:0000256" key="1">
    <source>
        <dbReference type="SAM" id="SignalP"/>
    </source>
</evidence>
<feature type="domain" description="FAS1" evidence="2">
    <location>
        <begin position="91"/>
        <end position="226"/>
    </location>
</feature>
<accession>A0A433TVL2</accession>
<dbReference type="Pfam" id="PF02469">
    <property type="entry name" value="Fasciclin"/>
    <property type="match status" value="2"/>
</dbReference>
<dbReference type="InterPro" id="IPR036378">
    <property type="entry name" value="FAS1_dom_sf"/>
</dbReference>
<keyword evidence="1" id="KW-0732">Signal</keyword>